<accession>A0ABP8QPZ5</accession>
<organism evidence="2 3">
    <name type="scientific">Actinoallomurus oryzae</name>
    <dbReference type="NCBI Taxonomy" id="502180"/>
    <lineage>
        <taxon>Bacteria</taxon>
        <taxon>Bacillati</taxon>
        <taxon>Actinomycetota</taxon>
        <taxon>Actinomycetes</taxon>
        <taxon>Streptosporangiales</taxon>
        <taxon>Thermomonosporaceae</taxon>
        <taxon>Actinoallomurus</taxon>
    </lineage>
</organism>
<name>A0ABP8QPZ5_9ACTN</name>
<sequence length="105" mass="11095">MIPVPVPPLSRPSVSPPGFSQSMPTEGAPAFRGGEATWRPGPFHRALPVRFTTGRRPSAPPGRLMGRSAPIWPKAGGIGAGQVRSGNGDDYHGSTTGEYSRRNEC</sequence>
<proteinExistence type="predicted"/>
<feature type="region of interest" description="Disordered" evidence="1">
    <location>
        <begin position="1"/>
        <end position="105"/>
    </location>
</feature>
<keyword evidence="3" id="KW-1185">Reference proteome</keyword>
<protein>
    <submittedName>
        <fullName evidence="2">Uncharacterized protein</fullName>
    </submittedName>
</protein>
<reference evidence="3" key="1">
    <citation type="journal article" date="2019" name="Int. J. Syst. Evol. Microbiol.">
        <title>The Global Catalogue of Microorganisms (GCM) 10K type strain sequencing project: providing services to taxonomists for standard genome sequencing and annotation.</title>
        <authorList>
            <consortium name="The Broad Institute Genomics Platform"/>
            <consortium name="The Broad Institute Genome Sequencing Center for Infectious Disease"/>
            <person name="Wu L."/>
            <person name="Ma J."/>
        </authorList>
    </citation>
    <scope>NUCLEOTIDE SEQUENCE [LARGE SCALE GENOMIC DNA]</scope>
    <source>
        <strain evidence="3">JCM 17933</strain>
    </source>
</reference>
<comment type="caution">
    <text evidence="2">The sequence shown here is derived from an EMBL/GenBank/DDBJ whole genome shotgun (WGS) entry which is preliminary data.</text>
</comment>
<evidence type="ECO:0000313" key="2">
    <source>
        <dbReference type="EMBL" id="GAA4507805.1"/>
    </source>
</evidence>
<gene>
    <name evidence="2" type="ORF">GCM10023191_066680</name>
</gene>
<dbReference type="Proteomes" id="UP001500503">
    <property type="component" value="Unassembled WGS sequence"/>
</dbReference>
<dbReference type="EMBL" id="BAABHF010000042">
    <property type="protein sequence ID" value="GAA4507805.1"/>
    <property type="molecule type" value="Genomic_DNA"/>
</dbReference>
<evidence type="ECO:0000256" key="1">
    <source>
        <dbReference type="SAM" id="MobiDB-lite"/>
    </source>
</evidence>
<evidence type="ECO:0000313" key="3">
    <source>
        <dbReference type="Proteomes" id="UP001500503"/>
    </source>
</evidence>
<feature type="compositionally biased region" description="Pro residues" evidence="1">
    <location>
        <begin position="1"/>
        <end position="10"/>
    </location>
</feature>